<dbReference type="Pfam" id="PF00581">
    <property type="entry name" value="Rhodanese"/>
    <property type="match status" value="1"/>
</dbReference>
<gene>
    <name evidence="3" type="ORF">HYH03_014565</name>
</gene>
<dbReference type="EMBL" id="JAEHOE010000107">
    <property type="protein sequence ID" value="KAG2486766.1"/>
    <property type="molecule type" value="Genomic_DNA"/>
</dbReference>
<proteinExistence type="predicted"/>
<evidence type="ECO:0000313" key="4">
    <source>
        <dbReference type="Proteomes" id="UP000612055"/>
    </source>
</evidence>
<name>A0A835XMT4_9CHLO</name>
<keyword evidence="4" id="KW-1185">Reference proteome</keyword>
<dbReference type="PANTHER" id="PTHR45431">
    <property type="entry name" value="RHODANESE-LIKE DOMAIN-CONTAINING PROTEIN 15, CHLOROPLASTIC"/>
    <property type="match status" value="1"/>
</dbReference>
<evidence type="ECO:0000259" key="2">
    <source>
        <dbReference type="PROSITE" id="PS50206"/>
    </source>
</evidence>
<dbReference type="OrthoDB" id="566238at2759"/>
<sequence>MALKESERMLPTSPRIIDVRTRGEYDGGHIAGALHASFLPPWSWPNAVGPILAQGVTHDTELYVICLSAHRSIGAYKWLAERGYKQVKQLKGGMQRWRAHSMPEVKEAAAGESPQPESPGPTAPVSAPAAAAAAAAAAPKKCCCAAKRPEAAAGAEGVAGDEAAGKEAKQGEAAAAGGGCCQAKAGACGTGAGACGAAGNCGTGAGGKCC</sequence>
<feature type="region of interest" description="Disordered" evidence="1">
    <location>
        <begin position="98"/>
        <end position="126"/>
    </location>
</feature>
<feature type="domain" description="Rhodanese" evidence="2">
    <location>
        <begin position="10"/>
        <end position="106"/>
    </location>
</feature>
<reference evidence="3" key="1">
    <citation type="journal article" date="2020" name="bioRxiv">
        <title>Comparative genomics of Chlamydomonas.</title>
        <authorList>
            <person name="Craig R.J."/>
            <person name="Hasan A.R."/>
            <person name="Ness R.W."/>
            <person name="Keightley P.D."/>
        </authorList>
    </citation>
    <scope>NUCLEOTIDE SEQUENCE</scope>
    <source>
        <strain evidence="3">CCAP 11/70</strain>
    </source>
</reference>
<dbReference type="PROSITE" id="PS50206">
    <property type="entry name" value="RHODANESE_3"/>
    <property type="match status" value="1"/>
</dbReference>
<protein>
    <recommendedName>
        <fullName evidence="2">Rhodanese domain-containing protein</fullName>
    </recommendedName>
</protein>
<dbReference type="PANTHER" id="PTHR45431:SF3">
    <property type="entry name" value="RHODANESE-LIKE DOMAIN-CONTAINING PROTEIN 15, CHLOROPLASTIC"/>
    <property type="match status" value="1"/>
</dbReference>
<dbReference type="AlphaFoldDB" id="A0A835XMT4"/>
<dbReference type="SMART" id="SM00450">
    <property type="entry name" value="RHOD"/>
    <property type="match status" value="1"/>
</dbReference>
<accession>A0A835XMT4</accession>
<organism evidence="3 4">
    <name type="scientific">Edaphochlamys debaryana</name>
    <dbReference type="NCBI Taxonomy" id="47281"/>
    <lineage>
        <taxon>Eukaryota</taxon>
        <taxon>Viridiplantae</taxon>
        <taxon>Chlorophyta</taxon>
        <taxon>core chlorophytes</taxon>
        <taxon>Chlorophyceae</taxon>
        <taxon>CS clade</taxon>
        <taxon>Chlamydomonadales</taxon>
        <taxon>Chlamydomonadales incertae sedis</taxon>
        <taxon>Edaphochlamys</taxon>
    </lineage>
</organism>
<dbReference type="InterPro" id="IPR001763">
    <property type="entry name" value="Rhodanese-like_dom"/>
</dbReference>
<dbReference type="InterPro" id="IPR052367">
    <property type="entry name" value="Thiosulfate_ST/Rhodanese-like"/>
</dbReference>
<dbReference type="SUPFAM" id="SSF52821">
    <property type="entry name" value="Rhodanese/Cell cycle control phosphatase"/>
    <property type="match status" value="1"/>
</dbReference>
<evidence type="ECO:0000313" key="3">
    <source>
        <dbReference type="EMBL" id="KAG2486766.1"/>
    </source>
</evidence>
<dbReference type="Proteomes" id="UP000612055">
    <property type="component" value="Unassembled WGS sequence"/>
</dbReference>
<evidence type="ECO:0000256" key="1">
    <source>
        <dbReference type="SAM" id="MobiDB-lite"/>
    </source>
</evidence>
<dbReference type="CDD" id="cd00158">
    <property type="entry name" value="RHOD"/>
    <property type="match status" value="1"/>
</dbReference>
<dbReference type="Gene3D" id="3.40.250.10">
    <property type="entry name" value="Rhodanese-like domain"/>
    <property type="match status" value="1"/>
</dbReference>
<comment type="caution">
    <text evidence="3">The sequence shown here is derived from an EMBL/GenBank/DDBJ whole genome shotgun (WGS) entry which is preliminary data.</text>
</comment>
<dbReference type="InterPro" id="IPR036873">
    <property type="entry name" value="Rhodanese-like_dom_sf"/>
</dbReference>